<reference evidence="1 2" key="1">
    <citation type="submission" date="2019-01" db="EMBL/GenBank/DDBJ databases">
        <authorList>
            <person name="Li J."/>
        </authorList>
    </citation>
    <scope>NUCLEOTIDE SEQUENCE [LARGE SCALE GENOMIC DNA]</scope>
    <source>
        <strain evidence="1 2">CCUG 35506</strain>
    </source>
</reference>
<organism evidence="1 2">
    <name type="scientific">Agromyces fucosus</name>
    <dbReference type="NCBI Taxonomy" id="41985"/>
    <lineage>
        <taxon>Bacteria</taxon>
        <taxon>Bacillati</taxon>
        <taxon>Actinomycetota</taxon>
        <taxon>Actinomycetes</taxon>
        <taxon>Micrococcales</taxon>
        <taxon>Microbacteriaceae</taxon>
        <taxon>Agromyces</taxon>
    </lineage>
</organism>
<accession>A0A4Q2JID0</accession>
<dbReference type="EMBL" id="SDPO01000003">
    <property type="protein sequence ID" value="RXZ47765.1"/>
    <property type="molecule type" value="Genomic_DNA"/>
</dbReference>
<dbReference type="Proteomes" id="UP000292935">
    <property type="component" value="Unassembled WGS sequence"/>
</dbReference>
<dbReference type="OrthoDB" id="5007591at2"/>
<evidence type="ECO:0000313" key="2">
    <source>
        <dbReference type="Proteomes" id="UP000292935"/>
    </source>
</evidence>
<gene>
    <name evidence="1" type="ORF">ESP57_14645</name>
</gene>
<evidence type="ECO:0000313" key="1">
    <source>
        <dbReference type="EMBL" id="RXZ47765.1"/>
    </source>
</evidence>
<dbReference type="AlphaFoldDB" id="A0A4Q2JID0"/>
<protein>
    <submittedName>
        <fullName evidence="1">Uncharacterized protein</fullName>
    </submittedName>
</protein>
<sequence>MTVSDNHGLDRFLASVQKLTPADFTEVSERALATGASARTSARKAAKLSAAERSALDKRVRDAFVPMHEQLEADPSADLHDAIMDTMTAALGVVQRTKLSEEQYETLIRPFLAVGADVPIWGSDPV</sequence>
<proteinExistence type="predicted"/>
<keyword evidence="2" id="KW-1185">Reference proteome</keyword>
<comment type="caution">
    <text evidence="1">The sequence shown here is derived from an EMBL/GenBank/DDBJ whole genome shotgun (WGS) entry which is preliminary data.</text>
</comment>
<name>A0A4Q2JID0_9MICO</name>